<protein>
    <recommendedName>
        <fullName evidence="6">Lipopolysaccharide export system protein LptC</fullName>
    </recommendedName>
</protein>
<dbReference type="InterPro" id="IPR010664">
    <property type="entry name" value="LipoPS_assembly_LptC-rel"/>
</dbReference>
<dbReference type="HAMAP" id="MF_01915">
    <property type="entry name" value="LPS_assembly_LptC"/>
    <property type="match status" value="1"/>
</dbReference>
<dbReference type="InterPro" id="IPR052363">
    <property type="entry name" value="LPS_export_LptC"/>
</dbReference>
<proteinExistence type="inferred from homology"/>
<evidence type="ECO:0000256" key="4">
    <source>
        <dbReference type="ARBA" id="ARBA00022989"/>
    </source>
</evidence>
<keyword evidence="2 6" id="KW-0997">Cell inner membrane</keyword>
<comment type="similarity">
    <text evidence="6">Belongs to the LptC family.</text>
</comment>
<evidence type="ECO:0000313" key="8">
    <source>
        <dbReference type="Proteomes" id="UP001305746"/>
    </source>
</evidence>
<dbReference type="Gene3D" id="2.60.450.10">
    <property type="entry name" value="Lipopolysaccharide (LPS) transport protein A like domain"/>
    <property type="match status" value="1"/>
</dbReference>
<comment type="subunit">
    <text evidence="6">Component of the lipopolysaccharide transport and assembly complex. Interacts with LptA and the LptBFG transporter complex.</text>
</comment>
<reference evidence="7 8" key="1">
    <citation type="submission" date="2023-12" db="EMBL/GenBank/DDBJ databases">
        <title>Marinobacter qingdaonensis sp. nov., isolated from the intertidal sediment of Qingdao, PR China.</title>
        <authorList>
            <person name="Li Y."/>
        </authorList>
    </citation>
    <scope>NUCLEOTIDE SEQUENCE [LARGE SCALE GENOMIC DNA]</scope>
    <source>
        <strain evidence="7 8">ASW11-75</strain>
    </source>
</reference>
<evidence type="ECO:0000313" key="7">
    <source>
        <dbReference type="EMBL" id="MEA1081379.1"/>
    </source>
</evidence>
<comment type="function">
    <text evidence="6">Involved in the assembly of lipopolysaccharide (LPS). Required for the translocation of LPS from the inner membrane to the outer membrane. Facilitates the transfer of LPS from the inner membrane to the periplasmic protein LptA. Could be a docking site for LptA.</text>
</comment>
<dbReference type="PANTHER" id="PTHR37481">
    <property type="entry name" value="LIPOPOLYSACCHARIDE EXPORT SYSTEM PROTEIN LPTC"/>
    <property type="match status" value="1"/>
</dbReference>
<dbReference type="RefSeq" id="WP_322855840.1">
    <property type="nucleotide sequence ID" value="NZ_JAYDCJ010000003.1"/>
</dbReference>
<evidence type="ECO:0000256" key="5">
    <source>
        <dbReference type="ARBA" id="ARBA00023136"/>
    </source>
</evidence>
<keyword evidence="3 6" id="KW-0812">Transmembrane</keyword>
<evidence type="ECO:0000256" key="1">
    <source>
        <dbReference type="ARBA" id="ARBA00022475"/>
    </source>
</evidence>
<dbReference type="Proteomes" id="UP001305746">
    <property type="component" value="Unassembled WGS sequence"/>
</dbReference>
<comment type="subcellular location">
    <subcellularLocation>
        <location evidence="6">Cell inner membrane</location>
        <topology evidence="6">Single-pass membrane protein</topology>
    </subcellularLocation>
</comment>
<evidence type="ECO:0000256" key="3">
    <source>
        <dbReference type="ARBA" id="ARBA00022692"/>
    </source>
</evidence>
<dbReference type="EMBL" id="JAYDCJ010000003">
    <property type="protein sequence ID" value="MEA1081379.1"/>
    <property type="molecule type" value="Genomic_DNA"/>
</dbReference>
<sequence>MSPSPRRDTESRNGDAKSGLLALLTLAERPWLRTLALGTTIAATLFLLWRSDEPPIVQDEAAQLRGQTEPDGFVVNGSYTSYDVDGKVKIQFTSPRIEQFEEGNVATMKAPRAELFGQTDNDPWIVESEHGSLLQNEGILYLTDHVRVIRTVGERTATLTTTSLTLDNDQGIVYTDAPVTITDALGVTRAKGMKAWIDDRILELNSEVEGRYETGK</sequence>
<comment type="caution">
    <text evidence="7">The sequence shown here is derived from an EMBL/GenBank/DDBJ whole genome shotgun (WGS) entry which is preliminary data.</text>
</comment>
<evidence type="ECO:0000256" key="6">
    <source>
        <dbReference type="HAMAP-Rule" id="MF_01915"/>
    </source>
</evidence>
<dbReference type="NCBIfam" id="TIGR04409">
    <property type="entry name" value="LptC_YrbK"/>
    <property type="match status" value="1"/>
</dbReference>
<accession>A0ABU5NZZ6</accession>
<dbReference type="InterPro" id="IPR026265">
    <property type="entry name" value="LptC"/>
</dbReference>
<keyword evidence="4 6" id="KW-1133">Transmembrane helix</keyword>
<keyword evidence="1 6" id="KW-1003">Cell membrane</keyword>
<keyword evidence="5 6" id="KW-0472">Membrane</keyword>
<gene>
    <name evidence="6 7" type="primary">lptC</name>
    <name evidence="7" type="ORF">U5822_11905</name>
</gene>
<keyword evidence="8" id="KW-1185">Reference proteome</keyword>
<dbReference type="Pfam" id="PF06835">
    <property type="entry name" value="LptC"/>
    <property type="match status" value="1"/>
</dbReference>
<name>A0ABU5NZZ6_9GAMM</name>
<evidence type="ECO:0000256" key="2">
    <source>
        <dbReference type="ARBA" id="ARBA00022519"/>
    </source>
</evidence>
<dbReference type="PANTHER" id="PTHR37481:SF1">
    <property type="entry name" value="LIPOPOLYSACCHARIDE EXPORT SYSTEM PROTEIN LPTC"/>
    <property type="match status" value="1"/>
</dbReference>
<organism evidence="7 8">
    <name type="scientific">Marinobacter qingdaonensis</name>
    <dbReference type="NCBI Taxonomy" id="3108486"/>
    <lineage>
        <taxon>Bacteria</taxon>
        <taxon>Pseudomonadati</taxon>
        <taxon>Pseudomonadota</taxon>
        <taxon>Gammaproteobacteria</taxon>
        <taxon>Pseudomonadales</taxon>
        <taxon>Marinobacteraceae</taxon>
        <taxon>Marinobacter</taxon>
    </lineage>
</organism>